<dbReference type="GO" id="GO:0005548">
    <property type="term" value="F:phospholipid transporter activity"/>
    <property type="evidence" value="ECO:0007669"/>
    <property type="project" value="TreeGrafter"/>
</dbReference>
<evidence type="ECO:0000313" key="3">
    <source>
        <dbReference type="EMBL" id="SDC29322.1"/>
    </source>
</evidence>
<reference evidence="4" key="1">
    <citation type="submission" date="2016-09" db="EMBL/GenBank/DDBJ databases">
        <authorList>
            <person name="Varghese N."/>
            <person name="Submissions S."/>
        </authorList>
    </citation>
    <scope>NUCLEOTIDE SEQUENCE [LARGE SCALE GENOMIC DNA]</scope>
    <source>
        <strain evidence="4">ANC 3699</strain>
    </source>
</reference>
<proteinExistence type="predicted"/>
<dbReference type="InterPro" id="IPR003399">
    <property type="entry name" value="Mce/MlaD"/>
</dbReference>
<dbReference type="InterPro" id="IPR052336">
    <property type="entry name" value="MlaD_Phospholipid_Transporter"/>
</dbReference>
<organism evidence="3 4">
    <name type="scientific">Acinetobacter marinus</name>
    <dbReference type="NCBI Taxonomy" id="281375"/>
    <lineage>
        <taxon>Bacteria</taxon>
        <taxon>Pseudomonadati</taxon>
        <taxon>Pseudomonadota</taxon>
        <taxon>Gammaproteobacteria</taxon>
        <taxon>Moraxellales</taxon>
        <taxon>Moraxellaceae</taxon>
        <taxon>Acinetobacter</taxon>
    </lineage>
</organism>
<gene>
    <name evidence="3" type="ORF">SAMN05421749_10430</name>
</gene>
<dbReference type="RefSeq" id="WP_092618844.1">
    <property type="nucleotide sequence ID" value="NZ_FMYK01000004.1"/>
</dbReference>
<dbReference type="PANTHER" id="PTHR33371">
    <property type="entry name" value="INTERMEMBRANE PHOSPHOLIPID TRANSPORT SYSTEM BINDING PROTEIN MLAD-RELATED"/>
    <property type="match status" value="1"/>
</dbReference>
<keyword evidence="4" id="KW-1185">Reference proteome</keyword>
<dbReference type="AlphaFoldDB" id="A0A1G6KDZ4"/>
<feature type="compositionally biased region" description="Low complexity" evidence="1">
    <location>
        <begin position="198"/>
        <end position="213"/>
    </location>
</feature>
<dbReference type="Proteomes" id="UP000242317">
    <property type="component" value="Unassembled WGS sequence"/>
</dbReference>
<dbReference type="EMBL" id="FMYK01000004">
    <property type="protein sequence ID" value="SDC29322.1"/>
    <property type="molecule type" value="Genomic_DNA"/>
</dbReference>
<evidence type="ECO:0000259" key="2">
    <source>
        <dbReference type="Pfam" id="PF02470"/>
    </source>
</evidence>
<dbReference type="PANTHER" id="PTHR33371:SF4">
    <property type="entry name" value="INTERMEMBRANE PHOSPHOLIPID TRANSPORT SYSTEM BINDING PROTEIN MLAD"/>
    <property type="match status" value="1"/>
</dbReference>
<feature type="compositionally biased region" description="Low complexity" evidence="1">
    <location>
        <begin position="220"/>
        <end position="243"/>
    </location>
</feature>
<accession>A0A1G6KDZ4</accession>
<dbReference type="OrthoDB" id="9788420at2"/>
<dbReference type="Pfam" id="PF02470">
    <property type="entry name" value="MlaD"/>
    <property type="match status" value="1"/>
</dbReference>
<feature type="domain" description="Mce/MlaD" evidence="2">
    <location>
        <begin position="39"/>
        <end position="164"/>
    </location>
</feature>
<sequence>MKTRTVELAVGIFVILFAAALFLLAMRVSGLAGSTMGESYNLSAKIDNISGLKERAKVTISGVKVGQVSKIELDPISHRAVVTIAMDKSLTTFNPEQLKQVEANAMEDLKYSYDYTEASPEQQKAMQKQLIDNMKNITTIDQDAYIKVATNGIIGEKYLKIEPGGAFTYIPQGGSFPETQSQGTVEIEDLVNKFITGSSQSKSATTESATTESVDAEQVPASTATTTEAAPAQNATPASTTPSQDEPSFIDE</sequence>
<name>A0A1G6KDZ4_9GAMM</name>
<evidence type="ECO:0000256" key="1">
    <source>
        <dbReference type="SAM" id="MobiDB-lite"/>
    </source>
</evidence>
<dbReference type="GO" id="GO:0005543">
    <property type="term" value="F:phospholipid binding"/>
    <property type="evidence" value="ECO:0007669"/>
    <property type="project" value="TreeGrafter"/>
</dbReference>
<protein>
    <submittedName>
        <fullName evidence="3">Phospholipid/cholesterol/gamma-HCH transport system substrate-binding protein</fullName>
    </submittedName>
</protein>
<evidence type="ECO:0000313" key="4">
    <source>
        <dbReference type="Proteomes" id="UP000242317"/>
    </source>
</evidence>
<feature type="region of interest" description="Disordered" evidence="1">
    <location>
        <begin position="198"/>
        <end position="252"/>
    </location>
</feature>